<protein>
    <submittedName>
        <fullName evidence="1">Monooxygenase</fullName>
    </submittedName>
</protein>
<proteinExistence type="predicted"/>
<sequence length="79" mass="8173">PHAAAGTAKAAANAWALAEALAAAGGDVERALRDWEGSQLTLGRNLVRRARAIGNRSQFGGSWVPGDPSLVFGLHEPGR</sequence>
<comment type="caution">
    <text evidence="1">The sequence shown here is derived from an EMBL/GenBank/DDBJ whole genome shotgun (WGS) entry which is preliminary data.</text>
</comment>
<keyword evidence="1" id="KW-0503">Monooxygenase</keyword>
<dbReference type="AlphaFoldDB" id="A0A934N9L6"/>
<dbReference type="Proteomes" id="UP000612893">
    <property type="component" value="Unassembled WGS sequence"/>
</dbReference>
<feature type="non-terminal residue" evidence="1">
    <location>
        <position position="1"/>
    </location>
</feature>
<accession>A0A934N9L6</accession>
<dbReference type="InterPro" id="IPR036188">
    <property type="entry name" value="FAD/NAD-bd_sf"/>
</dbReference>
<dbReference type="GO" id="GO:0004497">
    <property type="term" value="F:monooxygenase activity"/>
    <property type="evidence" value="ECO:0007669"/>
    <property type="project" value="UniProtKB-KW"/>
</dbReference>
<keyword evidence="2" id="KW-1185">Reference proteome</keyword>
<reference evidence="1" key="1">
    <citation type="submission" date="2020-10" db="EMBL/GenBank/DDBJ databases">
        <title>Ca. Dormibacterota MAGs.</title>
        <authorList>
            <person name="Montgomery K."/>
        </authorList>
    </citation>
    <scope>NUCLEOTIDE SEQUENCE [LARGE SCALE GENOMIC DNA]</scope>
    <source>
        <strain evidence="1">SC8812_S17_10</strain>
    </source>
</reference>
<evidence type="ECO:0000313" key="1">
    <source>
        <dbReference type="EMBL" id="MBJ7598804.1"/>
    </source>
</evidence>
<name>A0A934N9L6_9BACT</name>
<evidence type="ECO:0000313" key="2">
    <source>
        <dbReference type="Proteomes" id="UP000612893"/>
    </source>
</evidence>
<keyword evidence="1" id="KW-0560">Oxidoreductase</keyword>
<gene>
    <name evidence="1" type="ORF">JF922_12065</name>
</gene>
<dbReference type="EMBL" id="JAEKNR010000126">
    <property type="protein sequence ID" value="MBJ7598804.1"/>
    <property type="molecule type" value="Genomic_DNA"/>
</dbReference>
<dbReference type="Gene3D" id="3.50.50.60">
    <property type="entry name" value="FAD/NAD(P)-binding domain"/>
    <property type="match status" value="1"/>
</dbReference>
<organism evidence="1 2">
    <name type="scientific">Candidatus Nephthysia bennettiae</name>
    <dbReference type="NCBI Taxonomy" id="3127016"/>
    <lineage>
        <taxon>Bacteria</taxon>
        <taxon>Bacillati</taxon>
        <taxon>Candidatus Dormiibacterota</taxon>
        <taxon>Candidatus Dormibacteria</taxon>
        <taxon>Candidatus Dormibacterales</taxon>
        <taxon>Candidatus Dormibacteraceae</taxon>
        <taxon>Candidatus Nephthysia</taxon>
    </lineage>
</organism>